<feature type="compositionally biased region" description="Low complexity" evidence="1">
    <location>
        <begin position="183"/>
        <end position="198"/>
    </location>
</feature>
<feature type="compositionally biased region" description="Basic and acidic residues" evidence="1">
    <location>
        <begin position="459"/>
        <end position="471"/>
    </location>
</feature>
<evidence type="ECO:0000313" key="2">
    <source>
        <dbReference type="EMBL" id="KAK6531933.1"/>
    </source>
</evidence>
<keyword evidence="3" id="KW-1185">Reference proteome</keyword>
<proteinExistence type="predicted"/>
<dbReference type="Proteomes" id="UP001365542">
    <property type="component" value="Unassembled WGS sequence"/>
</dbReference>
<evidence type="ECO:0000256" key="1">
    <source>
        <dbReference type="SAM" id="MobiDB-lite"/>
    </source>
</evidence>
<evidence type="ECO:0008006" key="4">
    <source>
        <dbReference type="Google" id="ProtNLM"/>
    </source>
</evidence>
<name>A0AAV9X0X1_9PEZI</name>
<feature type="compositionally biased region" description="Basic and acidic residues" evidence="1">
    <location>
        <begin position="544"/>
        <end position="553"/>
    </location>
</feature>
<feature type="compositionally biased region" description="Basic and acidic residues" evidence="1">
    <location>
        <begin position="354"/>
        <end position="368"/>
    </location>
</feature>
<sequence length="840" mass="94405">MSYRDGGGYGHGGYHSDLPPAQLGDISIDPDEFPAVAQHLAGLHIGGSSTGGSTGYPEDGARHIFVGSNGHYYTNEVPTSTATYSGYGYIPAPESSTSAPPHAFAGALRSPVDSSSSFTGMGYTYGYSVGPLSPSMNTPQPSQLYNTTAPGTPTIQYYPRPSFPYNMSPAPASAQSPFPPPTQLSLPPASPSVASTPSLPRPEGLFQNRRFSYDDGTAANLHSHIRHSYDQYMQDYEARERYDSFATHDEPTRGRRPAANYYRPSGEYTVPAPAGSIPRNSTKTPGHGGDAGPRRPPLGIAAVHQTRPPNSRHSSSESGDAEPPYPSGPYDEYGNPGRPKTSKSRPHSFSYPDRYYKLGIEADDHDPRSSSGSLGGSGVRHGSTTMVTQPDRYHRDSYADRGAIIHPSNSRVGRSYHPRNPQDNSEGTVTYIATDESADERRRRHRSKSRYRGQTPGPDSERPYPSEDGPRAYRIVTKSRPASPSPPPRRAKSRRRHASPSPDGYRSKSHLRSKSRPRPEIIQSTRPEILQQPRPEIIQSTRSTRTESPRRGETPGSSRPKTPMPEPSGSDLEQNLRLREIDRELDRIQRDRTKLEKMSREREVMMETYRRQQEEEMMIKQAQAAEENLGKEPERRHKSRHRASSRSTSNERTERDTDRESRKEKTKEKERSRRDREKDKDGERESRRDKTRDKKEERERDKVRDSYREEERSRDKRSEEPPQSKPEPAKVTDPALANPMVENLNPRRERAGIQPGQSFIRPDLMCAMNALGLCIVEQDPSDDHAHNRLLRLDCGHGYHEDCLRSTISSKERIPMDQVDLEAEKLWCERCRNVYGKKAGR</sequence>
<protein>
    <recommendedName>
        <fullName evidence="4">RING-type domain-containing protein</fullName>
    </recommendedName>
</protein>
<feature type="compositionally biased region" description="Basic residues" evidence="1">
    <location>
        <begin position="507"/>
        <end position="516"/>
    </location>
</feature>
<feature type="compositionally biased region" description="Polar residues" evidence="1">
    <location>
        <begin position="138"/>
        <end position="155"/>
    </location>
</feature>
<feature type="region of interest" description="Disordered" evidence="1">
    <location>
        <begin position="1"/>
        <end position="23"/>
    </location>
</feature>
<dbReference type="AlphaFoldDB" id="A0AAV9X0X1"/>
<feature type="compositionally biased region" description="Basic residues" evidence="1">
    <location>
        <begin position="489"/>
        <end position="498"/>
    </location>
</feature>
<feature type="region of interest" description="Disordered" evidence="1">
    <location>
        <begin position="245"/>
        <end position="737"/>
    </location>
</feature>
<accession>A0AAV9X0X1</accession>
<feature type="compositionally biased region" description="Basic residues" evidence="1">
    <location>
        <begin position="442"/>
        <end position="451"/>
    </location>
</feature>
<evidence type="ECO:0000313" key="3">
    <source>
        <dbReference type="Proteomes" id="UP001365542"/>
    </source>
</evidence>
<reference evidence="2 3" key="1">
    <citation type="submission" date="2019-10" db="EMBL/GenBank/DDBJ databases">
        <authorList>
            <person name="Palmer J.M."/>
        </authorList>
    </citation>
    <scope>NUCLEOTIDE SEQUENCE [LARGE SCALE GENOMIC DNA]</scope>
    <source>
        <strain evidence="2 3">TWF694</strain>
    </source>
</reference>
<feature type="compositionally biased region" description="Basic and acidic residues" evidence="1">
    <location>
        <begin position="574"/>
        <end position="618"/>
    </location>
</feature>
<feature type="compositionally biased region" description="Gly residues" evidence="1">
    <location>
        <begin position="1"/>
        <end position="13"/>
    </location>
</feature>
<organism evidence="2 3">
    <name type="scientific">Orbilia ellipsospora</name>
    <dbReference type="NCBI Taxonomy" id="2528407"/>
    <lineage>
        <taxon>Eukaryota</taxon>
        <taxon>Fungi</taxon>
        <taxon>Dikarya</taxon>
        <taxon>Ascomycota</taxon>
        <taxon>Pezizomycotina</taxon>
        <taxon>Orbiliomycetes</taxon>
        <taxon>Orbiliales</taxon>
        <taxon>Orbiliaceae</taxon>
        <taxon>Orbilia</taxon>
    </lineage>
</organism>
<comment type="caution">
    <text evidence="2">The sequence shown here is derived from an EMBL/GenBank/DDBJ whole genome shotgun (WGS) entry which is preliminary data.</text>
</comment>
<feature type="compositionally biased region" description="Basic and acidic residues" evidence="1">
    <location>
        <begin position="649"/>
        <end position="730"/>
    </location>
</feature>
<gene>
    <name evidence="2" type="ORF">TWF694_003097</name>
</gene>
<feature type="region of interest" description="Disordered" evidence="1">
    <location>
        <begin position="138"/>
        <end position="207"/>
    </location>
</feature>
<feature type="compositionally biased region" description="Polar residues" evidence="1">
    <location>
        <begin position="307"/>
        <end position="318"/>
    </location>
</feature>
<dbReference type="EMBL" id="JAVHJO010000012">
    <property type="protein sequence ID" value="KAK6531933.1"/>
    <property type="molecule type" value="Genomic_DNA"/>
</dbReference>